<dbReference type="InterPro" id="IPR027417">
    <property type="entry name" value="P-loop_NTPase"/>
</dbReference>
<keyword evidence="6" id="KW-1185">Reference proteome</keyword>
<dbReference type="GO" id="GO:0003677">
    <property type="term" value="F:DNA binding"/>
    <property type="evidence" value="ECO:0007669"/>
    <property type="project" value="UniProtKB-KW"/>
</dbReference>
<evidence type="ECO:0000313" key="5">
    <source>
        <dbReference type="EMBL" id="QBD77759.1"/>
    </source>
</evidence>
<evidence type="ECO:0000256" key="2">
    <source>
        <dbReference type="ARBA" id="ARBA00023125"/>
    </source>
</evidence>
<reference evidence="5 6" key="1">
    <citation type="submission" date="2019-01" db="EMBL/GenBank/DDBJ databases">
        <title>Ktedonosporobacter rubrisoli SCAWS-G2.</title>
        <authorList>
            <person name="Huang Y."/>
            <person name="Yan B."/>
        </authorList>
    </citation>
    <scope>NUCLEOTIDE SEQUENCE [LARGE SCALE GENOMIC DNA]</scope>
    <source>
        <strain evidence="5 6">SCAWS-G2</strain>
    </source>
</reference>
<proteinExistence type="predicted"/>
<dbReference type="EMBL" id="CP035758">
    <property type="protein sequence ID" value="QBD77759.1"/>
    <property type="molecule type" value="Genomic_DNA"/>
</dbReference>
<dbReference type="Pfam" id="PF17874">
    <property type="entry name" value="TPR_MalT"/>
    <property type="match status" value="1"/>
</dbReference>
<dbReference type="KEGG" id="kbs:EPA93_17870"/>
<dbReference type="RefSeq" id="WP_129888812.1">
    <property type="nucleotide sequence ID" value="NZ_CP035758.1"/>
</dbReference>
<dbReference type="PROSITE" id="PS00622">
    <property type="entry name" value="HTH_LUXR_1"/>
    <property type="match status" value="1"/>
</dbReference>
<dbReference type="Gene3D" id="1.10.10.10">
    <property type="entry name" value="Winged helix-like DNA-binding domain superfamily/Winged helix DNA-binding domain"/>
    <property type="match status" value="1"/>
</dbReference>
<dbReference type="SMART" id="SM00421">
    <property type="entry name" value="HTH_LUXR"/>
    <property type="match status" value="1"/>
</dbReference>
<sequence length="1072" mass="121409">MPGPSLHVLAWSEVRQQYELTTGGLFERCFHRGDEPAWRDWLDEHTAFAFVGKAGRISLLKEARVRGAGYWYAYCTKARCTRKHYLGPSVKVTFDHLEEAALALATFPSEEEIGHDQISPQTEPGGVLFSSNLSRPRLFTHLVPRERLFSDLEAVWSHPLTLVSASAGSGKTTLLSSWVAHCSQQHRSHSTIGETTGNRAFAWLSLDALDNDPLRFWTACIAALRTCSPALGRTALAMLQVPTSLSPSTVVRALLQDLREESAEIILILDDYHVISDMAIIDSTLSFITQLPANLHLVLITRTNPEFPLSRLRVQGQMIEIHDQDLRFTHEEALRFLHHSMGLALSEEEVALLYQRTEGWVAGLQLAALALSKREDTLSFLKDFKGSHRYLLDYVQQDILARLPPGLQDFLLQTSVVSKMNAALCQAITADLRQETSQQMLEEIERANLFVVPLDEYRQWYRYHDLFREALQARLQAFRPGLVPLLHMRAARFYEATGEWREAITHALSAQDYAYAAALMEQAAAHFWLHEEASIIHKWVLSLPDVILRQHVRLALNTALRSLNAVQNSSECQYISTVAQVMLLLSRLQGFVRSAPTPDFPETEVALIKRRLRLLFALMEVRDVHKQGDTERLRSLTQEVEALPPDEEVVWNLIPLSFAFWLAYTHEGQGAFLVQRLLEARNLVISSGDHLATLQIMCRLVLAYEHAGQLRNVHQQCEEALALIEQLGGHLALAGYLYHSLFNVSYAWNRLEEASGWLQRLLWLAQEWQHAELMIIGEVYQARLGLAKGELDTSQNALRRLEALFAHEGFAGHAHWVHQTRLQVWLARGDLSLAAGWAAQTTFSAENWNPFYQEDVLMLVQILLAQRQYTQATETLERFRIHLDLPGNIETTTRFLALSVMAFFSTGERERALQCASRLFALTEPESSIRVYLDGGRPMKQALKALQGMAGNEALTGGMYTLSMPWLLRLLAAFEQEERNLSQKRKTPTKLASLVQPPLSQNAVKQMQLSPLSRQEQRVLRLLVTGMTYAEIAQELTVSLNTIKSQVSSIYRKLGVSRRAEVIAEMVRLHLL</sequence>
<evidence type="ECO:0000256" key="1">
    <source>
        <dbReference type="ARBA" id="ARBA00023015"/>
    </source>
</evidence>
<keyword evidence="3" id="KW-0804">Transcription</keyword>
<dbReference type="Pfam" id="PF00196">
    <property type="entry name" value="GerE"/>
    <property type="match status" value="1"/>
</dbReference>
<dbReference type="InterPro" id="IPR041617">
    <property type="entry name" value="TPR_MalT"/>
</dbReference>
<name>A0A4P6JQQ1_KTERU</name>
<evidence type="ECO:0000256" key="3">
    <source>
        <dbReference type="ARBA" id="ARBA00023163"/>
    </source>
</evidence>
<evidence type="ECO:0000313" key="6">
    <source>
        <dbReference type="Proteomes" id="UP000290365"/>
    </source>
</evidence>
<evidence type="ECO:0000259" key="4">
    <source>
        <dbReference type="PROSITE" id="PS50043"/>
    </source>
</evidence>
<dbReference type="InterPro" id="IPR016032">
    <property type="entry name" value="Sig_transdc_resp-reg_C-effctor"/>
</dbReference>
<dbReference type="OrthoDB" id="1137593at2"/>
<dbReference type="AlphaFoldDB" id="A0A4P6JQQ1"/>
<gene>
    <name evidence="5" type="ORF">EPA93_17870</name>
</gene>
<dbReference type="SUPFAM" id="SSF52540">
    <property type="entry name" value="P-loop containing nucleoside triphosphate hydrolases"/>
    <property type="match status" value="1"/>
</dbReference>
<protein>
    <submittedName>
        <fullName evidence="5">LuxR family transcriptional regulator</fullName>
    </submittedName>
</protein>
<dbReference type="GO" id="GO:0006355">
    <property type="term" value="P:regulation of DNA-templated transcription"/>
    <property type="evidence" value="ECO:0007669"/>
    <property type="project" value="InterPro"/>
</dbReference>
<accession>A0A4P6JQQ1</accession>
<keyword evidence="2" id="KW-0238">DNA-binding</keyword>
<dbReference type="Gene3D" id="1.25.40.10">
    <property type="entry name" value="Tetratricopeptide repeat domain"/>
    <property type="match status" value="1"/>
</dbReference>
<keyword evidence="1" id="KW-0805">Transcription regulation</keyword>
<dbReference type="Pfam" id="PF25873">
    <property type="entry name" value="WHD_MalT"/>
    <property type="match status" value="1"/>
</dbReference>
<dbReference type="PRINTS" id="PR00038">
    <property type="entry name" value="HTHLUXR"/>
</dbReference>
<dbReference type="InterPro" id="IPR000792">
    <property type="entry name" value="Tscrpt_reg_LuxR_C"/>
</dbReference>
<feature type="domain" description="HTH luxR-type" evidence="4">
    <location>
        <begin position="1005"/>
        <end position="1070"/>
    </location>
</feature>
<dbReference type="Proteomes" id="UP000290365">
    <property type="component" value="Chromosome"/>
</dbReference>
<dbReference type="CDD" id="cd06170">
    <property type="entry name" value="LuxR_C_like"/>
    <property type="match status" value="1"/>
</dbReference>
<dbReference type="PANTHER" id="PTHR44688:SF16">
    <property type="entry name" value="DNA-BINDING TRANSCRIPTIONAL ACTIVATOR DEVR_DOSR"/>
    <property type="match status" value="1"/>
</dbReference>
<dbReference type="PROSITE" id="PS50043">
    <property type="entry name" value="HTH_LUXR_2"/>
    <property type="match status" value="1"/>
</dbReference>
<dbReference type="SUPFAM" id="SSF46894">
    <property type="entry name" value="C-terminal effector domain of the bipartite response regulators"/>
    <property type="match status" value="1"/>
</dbReference>
<dbReference type="Gene3D" id="3.40.50.300">
    <property type="entry name" value="P-loop containing nucleotide triphosphate hydrolases"/>
    <property type="match status" value="1"/>
</dbReference>
<dbReference type="SUPFAM" id="SSF48452">
    <property type="entry name" value="TPR-like"/>
    <property type="match status" value="1"/>
</dbReference>
<dbReference type="InterPro" id="IPR036388">
    <property type="entry name" value="WH-like_DNA-bd_sf"/>
</dbReference>
<organism evidence="5 6">
    <name type="scientific">Ktedonosporobacter rubrisoli</name>
    <dbReference type="NCBI Taxonomy" id="2509675"/>
    <lineage>
        <taxon>Bacteria</taxon>
        <taxon>Bacillati</taxon>
        <taxon>Chloroflexota</taxon>
        <taxon>Ktedonobacteria</taxon>
        <taxon>Ktedonobacterales</taxon>
        <taxon>Ktedonosporobacteraceae</taxon>
        <taxon>Ktedonosporobacter</taxon>
    </lineage>
</organism>
<dbReference type="PANTHER" id="PTHR44688">
    <property type="entry name" value="DNA-BINDING TRANSCRIPTIONAL ACTIVATOR DEVR_DOSR"/>
    <property type="match status" value="1"/>
</dbReference>
<dbReference type="InterPro" id="IPR059106">
    <property type="entry name" value="WHD_MalT"/>
</dbReference>
<dbReference type="InterPro" id="IPR011990">
    <property type="entry name" value="TPR-like_helical_dom_sf"/>
</dbReference>